<dbReference type="Pfam" id="PF00126">
    <property type="entry name" value="HTH_1"/>
    <property type="match status" value="1"/>
</dbReference>
<dbReference type="KEGG" id="fer:FNB15_03975"/>
<accession>A0A516GYR0</accession>
<evidence type="ECO:0000313" key="7">
    <source>
        <dbReference type="Proteomes" id="UP000317496"/>
    </source>
</evidence>
<evidence type="ECO:0000256" key="4">
    <source>
        <dbReference type="ARBA" id="ARBA00023163"/>
    </source>
</evidence>
<keyword evidence="7" id="KW-1185">Reference proteome</keyword>
<sequence>MAHLPSRRLLPLNALKAFEAAGRHLNFTAAAEELSVTLSAISHQIRQLEELLGVPLFHRTRKGLVLSTEGQLILPDVQEGFDHLASALSKLEARRGEGTLTLSMLSTFAMRWFIPRLPRFQEAYPDIEVRITTSLKPADLEREGIDCAIRYGDGDWPGLNATRLFAEALVPVAHPKFKDTIKKPTDLKGQKLLHSQNRREDWRVWLKAAGQTDIDPVVGQMFETRSYAIQAAVQGMGIAVMDPAMVAEEIAGGRLVPLFDTPLPLTNAYWFVCLDHMGDAPRIKAMREWLVEEVKDAV</sequence>
<dbReference type="FunFam" id="1.10.10.10:FF:000038">
    <property type="entry name" value="Glycine cleavage system transcriptional activator"/>
    <property type="match status" value="1"/>
</dbReference>
<dbReference type="PROSITE" id="PS50931">
    <property type="entry name" value="HTH_LYSR"/>
    <property type="match status" value="1"/>
</dbReference>
<dbReference type="Gene3D" id="1.10.10.10">
    <property type="entry name" value="Winged helix-like DNA-binding domain superfamily/Winged helix DNA-binding domain"/>
    <property type="match status" value="1"/>
</dbReference>
<dbReference type="Pfam" id="PF03466">
    <property type="entry name" value="LysR_substrate"/>
    <property type="match status" value="1"/>
</dbReference>
<evidence type="ECO:0000256" key="3">
    <source>
        <dbReference type="ARBA" id="ARBA00023125"/>
    </source>
</evidence>
<evidence type="ECO:0000256" key="1">
    <source>
        <dbReference type="ARBA" id="ARBA00009437"/>
    </source>
</evidence>
<dbReference type="GO" id="GO:0006351">
    <property type="term" value="P:DNA-templated transcription"/>
    <property type="evidence" value="ECO:0007669"/>
    <property type="project" value="TreeGrafter"/>
</dbReference>
<dbReference type="PRINTS" id="PR00039">
    <property type="entry name" value="HTHLYSR"/>
</dbReference>
<dbReference type="RefSeq" id="WP_144067461.1">
    <property type="nucleotide sequence ID" value="NZ_CP041636.1"/>
</dbReference>
<evidence type="ECO:0000259" key="5">
    <source>
        <dbReference type="PROSITE" id="PS50931"/>
    </source>
</evidence>
<dbReference type="EMBL" id="CP041636">
    <property type="protein sequence ID" value="QDO96480.1"/>
    <property type="molecule type" value="Genomic_DNA"/>
</dbReference>
<dbReference type="GO" id="GO:0003700">
    <property type="term" value="F:DNA-binding transcription factor activity"/>
    <property type="evidence" value="ECO:0007669"/>
    <property type="project" value="InterPro"/>
</dbReference>
<keyword evidence="2" id="KW-0805">Transcription regulation</keyword>
<dbReference type="SUPFAM" id="SSF46785">
    <property type="entry name" value="Winged helix' DNA-binding domain"/>
    <property type="match status" value="1"/>
</dbReference>
<dbReference type="Proteomes" id="UP000317496">
    <property type="component" value="Chromosome"/>
</dbReference>
<evidence type="ECO:0000313" key="6">
    <source>
        <dbReference type="EMBL" id="QDO96480.1"/>
    </source>
</evidence>
<evidence type="ECO:0000256" key="2">
    <source>
        <dbReference type="ARBA" id="ARBA00023015"/>
    </source>
</evidence>
<dbReference type="PANTHER" id="PTHR30537">
    <property type="entry name" value="HTH-TYPE TRANSCRIPTIONAL REGULATOR"/>
    <property type="match status" value="1"/>
</dbReference>
<reference evidence="6 7" key="1">
    <citation type="submission" date="2019-07" db="EMBL/GenBank/DDBJ databases">
        <title>Genome sequencing for Ferrovibrio sp. K5.</title>
        <authorList>
            <person name="Park S.-J."/>
        </authorList>
    </citation>
    <scope>NUCLEOTIDE SEQUENCE [LARGE SCALE GENOMIC DNA]</scope>
    <source>
        <strain evidence="6 7">K5</strain>
    </source>
</reference>
<name>A0A516GYR0_9PROT</name>
<comment type="similarity">
    <text evidence="1">Belongs to the LysR transcriptional regulatory family.</text>
</comment>
<dbReference type="InterPro" id="IPR036390">
    <property type="entry name" value="WH_DNA-bd_sf"/>
</dbReference>
<dbReference type="InterPro" id="IPR036388">
    <property type="entry name" value="WH-like_DNA-bd_sf"/>
</dbReference>
<gene>
    <name evidence="6" type="primary">gcvA</name>
    <name evidence="6" type="ORF">FNB15_03975</name>
</gene>
<proteinExistence type="inferred from homology"/>
<protein>
    <submittedName>
        <fullName evidence="6">Transcriptional regulator GcvA</fullName>
    </submittedName>
</protein>
<feature type="domain" description="HTH lysR-type" evidence="5">
    <location>
        <begin position="10"/>
        <end position="67"/>
    </location>
</feature>
<dbReference type="GO" id="GO:0043565">
    <property type="term" value="F:sequence-specific DNA binding"/>
    <property type="evidence" value="ECO:0007669"/>
    <property type="project" value="TreeGrafter"/>
</dbReference>
<keyword evidence="4" id="KW-0804">Transcription</keyword>
<dbReference type="NCBIfam" id="NF008352">
    <property type="entry name" value="PRK11139.1"/>
    <property type="match status" value="1"/>
</dbReference>
<dbReference type="InterPro" id="IPR005119">
    <property type="entry name" value="LysR_subst-bd"/>
</dbReference>
<dbReference type="AlphaFoldDB" id="A0A516GYR0"/>
<dbReference type="InterPro" id="IPR058163">
    <property type="entry name" value="LysR-type_TF_proteobact-type"/>
</dbReference>
<dbReference type="PANTHER" id="PTHR30537:SF26">
    <property type="entry name" value="GLYCINE CLEAVAGE SYSTEM TRANSCRIPTIONAL ACTIVATOR"/>
    <property type="match status" value="1"/>
</dbReference>
<dbReference type="SUPFAM" id="SSF53850">
    <property type="entry name" value="Periplasmic binding protein-like II"/>
    <property type="match status" value="1"/>
</dbReference>
<organism evidence="6 7">
    <name type="scientific">Ferrovibrio terrae</name>
    <dbReference type="NCBI Taxonomy" id="2594003"/>
    <lineage>
        <taxon>Bacteria</taxon>
        <taxon>Pseudomonadati</taxon>
        <taxon>Pseudomonadota</taxon>
        <taxon>Alphaproteobacteria</taxon>
        <taxon>Rhodospirillales</taxon>
        <taxon>Rhodospirillaceae</taxon>
        <taxon>Ferrovibrio</taxon>
    </lineage>
</organism>
<dbReference type="OrthoDB" id="9794694at2"/>
<dbReference type="InterPro" id="IPR000847">
    <property type="entry name" value="LysR_HTH_N"/>
</dbReference>
<dbReference type="CDD" id="cd08432">
    <property type="entry name" value="PBP2_GcdR_TrpI_HvrB_AmpR_like"/>
    <property type="match status" value="1"/>
</dbReference>
<dbReference type="Gene3D" id="3.40.190.10">
    <property type="entry name" value="Periplasmic binding protein-like II"/>
    <property type="match status" value="2"/>
</dbReference>
<keyword evidence="3" id="KW-0238">DNA-binding</keyword>